<dbReference type="InterPro" id="IPR027417">
    <property type="entry name" value="P-loop_NTPase"/>
</dbReference>
<sequence>MIFTRVILQNLYCFNHAVLDLGIDRVNTLSTLEREDGGEHLDNRPSFRFKKVCILTGGNASGKTAFSHVLLGINHFLMFGLLSQNLFRINHKDEPASFDINIAFPDQEKLVRINVTISSPAGADEPFIDYIKIAYVNIRANDTCNSATKRLDDVFNHEGLIKGYTEFESRFTENFMKFMGFSINTIHQRWHFIFSENEIEKTNELHLIRNDILNTVLKTFDISIDKIIELSSLSESKDKKPAKVKAFEILFTNGDSIILTADGKLTEAKRLSRGTYEAIAVAHFLSNIITNKEDETTSGIYLSAIYFLDEGMAFAHTELERAILTLIIDSLPRYAQFFYTTHNHDIIEMNLPAHSFTFLKKDYTGSNFIEATSKFKKNDRRLINYVRNNEFETAPEIDDIINYLLRRNNEK</sequence>
<protein>
    <recommendedName>
        <fullName evidence="3">ATP-binding protein</fullName>
    </recommendedName>
</protein>
<evidence type="ECO:0000313" key="2">
    <source>
        <dbReference type="Proteomes" id="UP000868515"/>
    </source>
</evidence>
<organism evidence="1 2">
    <name type="scientific">Salmonella enterica subsp. enterica serovar Rough O:d:1,7</name>
    <dbReference type="NCBI Taxonomy" id="1974323"/>
    <lineage>
        <taxon>Bacteria</taxon>
        <taxon>Pseudomonadati</taxon>
        <taxon>Pseudomonadota</taxon>
        <taxon>Gammaproteobacteria</taxon>
        <taxon>Enterobacterales</taxon>
        <taxon>Enterobacteriaceae</taxon>
        <taxon>Salmonella</taxon>
    </lineage>
</organism>
<dbReference type="RefSeq" id="WP_223365137.1">
    <property type="nucleotide sequence ID" value="NZ_NBPI01000004.1"/>
</dbReference>
<gene>
    <name evidence="1" type="ORF">R537_07200</name>
</gene>
<evidence type="ECO:0008006" key="3">
    <source>
        <dbReference type="Google" id="ProtNLM"/>
    </source>
</evidence>
<reference evidence="1 2" key="1">
    <citation type="submission" date="2017-03" db="EMBL/GenBank/DDBJ databases">
        <title>Salmonella serotype comparative study.</title>
        <authorList>
            <person name="Liao J."/>
        </authorList>
    </citation>
    <scope>NUCLEOTIDE SEQUENCE [LARGE SCALE GENOMIC DNA]</scope>
    <source>
        <strain evidence="1 2">NY_FSL S10-1448</strain>
    </source>
</reference>
<name>A0A974QG95_SALET</name>
<dbReference type="Proteomes" id="UP000868515">
    <property type="component" value="Unassembled WGS sequence"/>
</dbReference>
<proteinExistence type="predicted"/>
<dbReference type="AlphaFoldDB" id="A0A974QG95"/>
<dbReference type="EMBL" id="NBPI01000004">
    <property type="protein sequence ID" value="OSD72734.1"/>
    <property type="molecule type" value="Genomic_DNA"/>
</dbReference>
<dbReference type="SUPFAM" id="SSF52540">
    <property type="entry name" value="P-loop containing nucleoside triphosphate hydrolases"/>
    <property type="match status" value="1"/>
</dbReference>
<dbReference type="Gene3D" id="3.40.50.300">
    <property type="entry name" value="P-loop containing nucleotide triphosphate hydrolases"/>
    <property type="match status" value="1"/>
</dbReference>
<comment type="caution">
    <text evidence="1">The sequence shown here is derived from an EMBL/GenBank/DDBJ whole genome shotgun (WGS) entry which is preliminary data.</text>
</comment>
<evidence type="ECO:0000313" key="1">
    <source>
        <dbReference type="EMBL" id="OSD72734.1"/>
    </source>
</evidence>
<accession>A0A974QG95</accession>